<sequence>MELAGAGLRLASSAFTPLIRRLFRQDGPGAGLVDQPVRISSLVSFRGEKRSLVQADLDRLCGELVRRAVRGVGPHDAPSEDEVLTAAELLTRTFAALGDLAMDDVQAVRLGHEEFARRIAIADDPLYRRVLDAACLHILNFFTQRSTFVARTLVEQSRRLDHLSRAVDLLIERVPSRSAEDAAFEERYARYVQHEHGRLTIYGLDLHQSREWPLDDAYLSLETHGDPDTAPQRAERALAGHERVLLRGLAGSGKTTLVQWVAVAAARQDLAAGMPQLIGRVPFVLPMRTLTRDRRRLPDPERFLAAVDCPLAGAQPERWTDRVLSARRALLLVDGIDEIPEDERDAVRAWVRRLNASYPGNLWLVTARPSAVRQDWLGSEAFAELTLSPMSRSDVQAFVHRWHRAIGAGPETERALLDLIHARSDLSALAASPLMCALICALHWERNGHLPRGRKALYDAALAMLLERRDRERPNPPRGALELDAETQISLLQKLAYWLITNGRFEMSASLAAKLIGQALPAIRQGDQLGSPDRVLEHLVERSGVLREPAEGAVDFVHRTFQDYLGAREMVEWQHFPALVDKAHLDQWEDVVRMAVAHAQPVQRGEILRALVERGDADPEHGVRLHLLATACLEHATQLAPEIRAEVENRARGYLPPRCYAESWRLAEIGSLVAELLPGPEGLADHEAAAVVTTASRMGTDSALNALRAFTHQPSLQIRHALATSWKRFDTERYFHEIIARLSAIKEPELYATSRAELSLLGTLKSLRIVDIRGDFTSEEITHALGKHPIQRLCLRECPSLRDLGLLRAFPALRRLTLDDCPGVTDLSELAETGVEGLLLDASAPPVTLGGLERLNGLRSLALGSAVELTSLDRLPSAAPLTHLSLPARRPDLIGLGTWPTLTKLLLHQGDRPLCESEWLAIAELPALDCLVLGPEAMRSTAELGVSLPGVARLELVGSPPELAPLVDAFPGLRSLFLADPPQNLSPLARLPELTSVDAGHSVTDHGLPDRIEVSAPPAPRY</sequence>
<accession>A0ABU2LV83</accession>
<gene>
    <name evidence="5" type="ORF">RNC47_24465</name>
</gene>
<organism evidence="5 6">
    <name type="scientific">Streptomyces millisiae</name>
    <dbReference type="NCBI Taxonomy" id="3075542"/>
    <lineage>
        <taxon>Bacteria</taxon>
        <taxon>Bacillati</taxon>
        <taxon>Actinomycetota</taxon>
        <taxon>Actinomycetes</taxon>
        <taxon>Kitasatosporales</taxon>
        <taxon>Streptomycetaceae</taxon>
        <taxon>Streptomyces</taxon>
    </lineage>
</organism>
<dbReference type="InterPro" id="IPR007111">
    <property type="entry name" value="NACHT_NTPase"/>
</dbReference>
<dbReference type="InterPro" id="IPR032675">
    <property type="entry name" value="LRR_dom_sf"/>
</dbReference>
<dbReference type="Pfam" id="PF22733">
    <property type="entry name" value="NNH1"/>
    <property type="match status" value="1"/>
</dbReference>
<dbReference type="Pfam" id="PF05729">
    <property type="entry name" value="NACHT"/>
    <property type="match status" value="1"/>
</dbReference>
<dbReference type="Gene3D" id="3.40.50.300">
    <property type="entry name" value="P-loop containing nucleotide triphosphate hydrolases"/>
    <property type="match status" value="1"/>
</dbReference>
<feature type="compositionally biased region" description="Basic and acidic residues" evidence="3">
    <location>
        <begin position="1003"/>
        <end position="1013"/>
    </location>
</feature>
<dbReference type="EMBL" id="JAVREM010000041">
    <property type="protein sequence ID" value="MDT0321488.1"/>
    <property type="molecule type" value="Genomic_DNA"/>
</dbReference>
<evidence type="ECO:0000313" key="6">
    <source>
        <dbReference type="Proteomes" id="UP001183420"/>
    </source>
</evidence>
<evidence type="ECO:0000313" key="5">
    <source>
        <dbReference type="EMBL" id="MDT0321488.1"/>
    </source>
</evidence>
<dbReference type="InterPro" id="IPR054547">
    <property type="entry name" value="NNH1"/>
</dbReference>
<dbReference type="SUPFAM" id="SSF52058">
    <property type="entry name" value="L domain-like"/>
    <property type="match status" value="1"/>
</dbReference>
<dbReference type="SUPFAM" id="SSF52540">
    <property type="entry name" value="P-loop containing nucleoside triphosphate hydrolases"/>
    <property type="match status" value="1"/>
</dbReference>
<keyword evidence="2" id="KW-0067">ATP-binding</keyword>
<keyword evidence="1" id="KW-0547">Nucleotide-binding</keyword>
<comment type="caution">
    <text evidence="5">The sequence shown here is derived from an EMBL/GenBank/DDBJ whole genome shotgun (WGS) entry which is preliminary data.</text>
</comment>
<evidence type="ECO:0000256" key="3">
    <source>
        <dbReference type="SAM" id="MobiDB-lite"/>
    </source>
</evidence>
<evidence type="ECO:0000256" key="2">
    <source>
        <dbReference type="ARBA" id="ARBA00022840"/>
    </source>
</evidence>
<name>A0ABU2LV83_9ACTN</name>
<dbReference type="PANTHER" id="PTHR46844">
    <property type="entry name" value="SLR5058 PROTEIN"/>
    <property type="match status" value="1"/>
</dbReference>
<feature type="region of interest" description="Disordered" evidence="3">
    <location>
        <begin position="1000"/>
        <end position="1022"/>
    </location>
</feature>
<protein>
    <submittedName>
        <fullName evidence="5">NACHT domain-containing protein</fullName>
    </submittedName>
</protein>
<dbReference type="Proteomes" id="UP001183420">
    <property type="component" value="Unassembled WGS sequence"/>
</dbReference>
<feature type="domain" description="NACHT" evidence="4">
    <location>
        <begin position="242"/>
        <end position="572"/>
    </location>
</feature>
<dbReference type="InterPro" id="IPR027417">
    <property type="entry name" value="P-loop_NTPase"/>
</dbReference>
<dbReference type="RefSeq" id="WP_311601709.1">
    <property type="nucleotide sequence ID" value="NZ_JAVREM010000041.1"/>
</dbReference>
<proteinExistence type="predicted"/>
<dbReference type="Gene3D" id="3.80.10.10">
    <property type="entry name" value="Ribonuclease Inhibitor"/>
    <property type="match status" value="1"/>
</dbReference>
<dbReference type="PROSITE" id="PS50837">
    <property type="entry name" value="NACHT"/>
    <property type="match status" value="1"/>
</dbReference>
<evidence type="ECO:0000256" key="1">
    <source>
        <dbReference type="ARBA" id="ARBA00022741"/>
    </source>
</evidence>
<reference evidence="6" key="1">
    <citation type="submission" date="2023-07" db="EMBL/GenBank/DDBJ databases">
        <title>30 novel species of actinomycetes from the DSMZ collection.</title>
        <authorList>
            <person name="Nouioui I."/>
        </authorList>
    </citation>
    <scope>NUCLEOTIDE SEQUENCE [LARGE SCALE GENOMIC DNA]</scope>
    <source>
        <strain evidence="6">DSM 44918</strain>
    </source>
</reference>
<evidence type="ECO:0000259" key="4">
    <source>
        <dbReference type="PROSITE" id="PS50837"/>
    </source>
</evidence>
<dbReference type="PANTHER" id="PTHR46844:SF1">
    <property type="entry name" value="SLR5058 PROTEIN"/>
    <property type="match status" value="1"/>
</dbReference>
<keyword evidence="6" id="KW-1185">Reference proteome</keyword>